<feature type="compositionally biased region" description="Polar residues" evidence="1">
    <location>
        <begin position="608"/>
        <end position="625"/>
    </location>
</feature>
<dbReference type="PANTHER" id="PTHR34592:SF4">
    <property type="entry name" value="CHROMOSOME UNDETERMINED SCAFFOLD_31, WHOLE GENOME SHOTGUN SEQUENCE"/>
    <property type="match status" value="1"/>
</dbReference>
<feature type="compositionally biased region" description="Low complexity" evidence="1">
    <location>
        <begin position="1407"/>
        <end position="1418"/>
    </location>
</feature>
<dbReference type="PANTHER" id="PTHR34592">
    <property type="entry name" value="EXPRESSED PROTEIN"/>
    <property type="match status" value="1"/>
</dbReference>
<feature type="compositionally biased region" description="Polar residues" evidence="1">
    <location>
        <begin position="1025"/>
        <end position="1041"/>
    </location>
</feature>
<proteinExistence type="predicted"/>
<sequence length="1438" mass="159099">MKSRQSNKPQVKRKKAKTAVWQTSAANSSSAGRTARESNQFATGIVGKYGFWRNNYLGLLALIFKQNGKHTRKQLAALTDPSDRAWVIQLELLLQSLQHPESAPLITKQQTIRQIEHLMTNAGYKVPTVQALTHRSSSPLDATSAHLQEEQPTEKPVKKRGRKSKKQLETKSSVNHINDPQMIPEFSHEKRVKPDLINHVNKGSLPLINRSIGQIAASIGMVGSNRHPMPEQQSQAVSRHQHTTQNINIQLKNIHLSHRNVFHEKGDPSATRTGLNHAAKTSHINVANHVEAIQQTSRLLEQFQEGKSSVGVLEKQGAASTVLGARGSSSANGSVNVIASTNASTNASANSSQPSVLEVAKQSLNGVVQPRLVSKVQHQQVFVEDRASSSLSASFPKLLPKLGEGPFSTGTTPAAVQFINSLLVRNASQEAAAAASIDSIPTSSGSDVRVERKPDVSTSKGFLAASKVPVAINASRLTSTVPFAMHATANLTASAEAWGGAPSSQRVWRKPQGQEQARMDAQVQSQEQTRMQEELDMQVLERERVRVREQEQQEQEKQQQLQQQEQDQAKEHERVLAQQSVINQHTAQLQEQLQSLQEQMSHGDEAQKQQNQAETNWQVRASEQEQGVVRDQLLTQEQERAREQQRLQEQERTQEHQRVQEQERTQEHQRVQEQERTQEQQRVQEQERTQEQQRVQEQERTQEQQRVQEQERTQEQQRVQEQERAREQQKAQEQERTQEQQKVQEQGKAQNLVQMDAQTEALQQGSMQWSKQVVDHIDDNLAVKRRNGESGHVGAISSNGKLTNGVSAIHRIIRTAGRMGQSSVMEHPEQPVVHQLSGHKLIHRKPNTIENGAEAAVKIQSNDKMLQQLLQKQRQQSSNDSIVGSTHTNPNLLIRDRSVRNNFTAMTTHKPRMLRGESNQRKHEMTYVEHRQPISQPSQMGRPMESMNQVVKQVRGSRPEAGNIVSPGQGLYQLSNVTSEISANIAEKAENSVTKLVSPSPLDGYRASLQASTRLQEAERIFRSPVSNERSGANHEQQVDNQVAERDADVVQSTLSPANLASEISAKIAESSIKKIGSMFSEMSTINDGIRLHGRTVVENPGQSAESTRVDLARGSNTFGRIVERIFRKPAEHLTDSSVSLEQTGRSQSIVDPSEKGSNDWMQNGRSSGDFAAEIASKITENSLKSMRPSLVPAAAAIGMVRNRQADAVLRQQSPVSAVQAIWKQREGQSSSDRKVEPESSNRTVYVKEFIETAATAASESSPGVARRRPSSATRGLETSVSMVGRATKGSSDERASTSLGRVGTLGSNLVDAGRLTEVHRLMEAEAHAKLQLQAGSAMQSRKQPAMGVRRGAQVEHIQRQTMAAESERALRARSGSLNQSEAGSFLSDSAERTIRAISALEEARAQAEQPAAASRAATRADARTPRASMARQPASMT</sequence>
<feature type="non-terminal residue" evidence="2">
    <location>
        <position position="1438"/>
    </location>
</feature>
<feature type="region of interest" description="Disordered" evidence="1">
    <location>
        <begin position="496"/>
        <end position="530"/>
    </location>
</feature>
<feature type="region of interest" description="Disordered" evidence="1">
    <location>
        <begin position="1257"/>
        <end position="1300"/>
    </location>
</feature>
<comment type="caution">
    <text evidence="2">The sequence shown here is derived from an EMBL/GenBank/DDBJ whole genome shotgun (WGS) entry which is preliminary data.</text>
</comment>
<feature type="region of interest" description="Disordered" evidence="1">
    <location>
        <begin position="1"/>
        <end position="36"/>
    </location>
</feature>
<dbReference type="Proteomes" id="UP001355653">
    <property type="component" value="Unassembled WGS sequence"/>
</dbReference>
<evidence type="ECO:0000313" key="3">
    <source>
        <dbReference type="Proteomes" id="UP001355653"/>
    </source>
</evidence>
<organism evidence="2 3">
    <name type="scientific">Paenibacillus chondroitinus</name>
    <dbReference type="NCBI Taxonomy" id="59842"/>
    <lineage>
        <taxon>Bacteria</taxon>
        <taxon>Bacillati</taxon>
        <taxon>Bacillota</taxon>
        <taxon>Bacilli</taxon>
        <taxon>Bacillales</taxon>
        <taxon>Paenibacillaceae</taxon>
        <taxon>Paenibacillus</taxon>
    </lineage>
</organism>
<evidence type="ECO:0000256" key="1">
    <source>
        <dbReference type="SAM" id="MobiDB-lite"/>
    </source>
</evidence>
<feature type="compositionally biased region" description="Polar residues" evidence="1">
    <location>
        <begin position="20"/>
        <end position="36"/>
    </location>
</feature>
<dbReference type="InterPro" id="IPR053328">
    <property type="entry name" value="Uro-adherence_factor_A"/>
</dbReference>
<feature type="region of interest" description="Disordered" evidence="1">
    <location>
        <begin position="135"/>
        <end position="172"/>
    </location>
</feature>
<feature type="region of interest" description="Disordered" evidence="1">
    <location>
        <begin position="716"/>
        <end position="749"/>
    </location>
</feature>
<feature type="compositionally biased region" description="Basic and acidic residues" evidence="1">
    <location>
        <begin position="147"/>
        <end position="156"/>
    </location>
</feature>
<feature type="compositionally biased region" description="Polar residues" evidence="1">
    <location>
        <begin position="1271"/>
        <end position="1282"/>
    </location>
</feature>
<feature type="region of interest" description="Disordered" evidence="1">
    <location>
        <begin position="639"/>
        <end position="685"/>
    </location>
</feature>
<keyword evidence="3" id="KW-1185">Reference proteome</keyword>
<feature type="compositionally biased region" description="Polar residues" evidence="1">
    <location>
        <begin position="1136"/>
        <end position="1151"/>
    </location>
</feature>
<evidence type="ECO:0000313" key="2">
    <source>
        <dbReference type="EMBL" id="MEB4793576.1"/>
    </source>
</evidence>
<accession>A0ABU6D7Y1</accession>
<dbReference type="EMBL" id="JAROBY010000012">
    <property type="protein sequence ID" value="MEB4793576.1"/>
    <property type="molecule type" value="Genomic_DNA"/>
</dbReference>
<feature type="region of interest" description="Disordered" evidence="1">
    <location>
        <begin position="597"/>
        <end position="625"/>
    </location>
</feature>
<feature type="region of interest" description="Disordered" evidence="1">
    <location>
        <begin position="1024"/>
        <end position="1046"/>
    </location>
</feature>
<feature type="region of interest" description="Disordered" evidence="1">
    <location>
        <begin position="1402"/>
        <end position="1438"/>
    </location>
</feature>
<reference evidence="2 3" key="1">
    <citation type="submission" date="2023-03" db="EMBL/GenBank/DDBJ databases">
        <title>Bacillus Genome Sequencing.</title>
        <authorList>
            <person name="Dunlap C."/>
        </authorList>
    </citation>
    <scope>NUCLEOTIDE SEQUENCE [LARGE SCALE GENOMIC DNA]</scope>
    <source>
        <strain evidence="2 3">NRS-1351</strain>
    </source>
</reference>
<gene>
    <name evidence="2" type="ORF">P5G65_06690</name>
</gene>
<protein>
    <submittedName>
        <fullName evidence="2">Uncharacterized protein</fullName>
    </submittedName>
</protein>
<feature type="compositionally biased region" description="Basic and acidic residues" evidence="1">
    <location>
        <begin position="716"/>
        <end position="739"/>
    </location>
</feature>
<name>A0ABU6D7Y1_9BACL</name>
<feature type="region of interest" description="Disordered" evidence="1">
    <location>
        <begin position="1135"/>
        <end position="1167"/>
    </location>
</feature>
<feature type="compositionally biased region" description="Basic residues" evidence="1">
    <location>
        <begin position="1"/>
        <end position="17"/>
    </location>
</feature>